<dbReference type="GeneID" id="39582799"/>
<dbReference type="RefSeq" id="XP_028465039.1">
    <property type="nucleotide sequence ID" value="XM_028614321.1"/>
</dbReference>
<dbReference type="Proteomes" id="UP000272025">
    <property type="component" value="Unassembled WGS sequence"/>
</dbReference>
<proteinExistence type="predicted"/>
<feature type="region of interest" description="Disordered" evidence="1">
    <location>
        <begin position="1"/>
        <end position="96"/>
    </location>
</feature>
<organism evidence="2 3">
    <name type="scientific">Sodiomyces alkalinus (strain CBS 110278 / VKM F-3762 / F11)</name>
    <name type="common">Alkaliphilic filamentous fungus</name>
    <dbReference type="NCBI Taxonomy" id="1314773"/>
    <lineage>
        <taxon>Eukaryota</taxon>
        <taxon>Fungi</taxon>
        <taxon>Dikarya</taxon>
        <taxon>Ascomycota</taxon>
        <taxon>Pezizomycotina</taxon>
        <taxon>Sordariomycetes</taxon>
        <taxon>Hypocreomycetidae</taxon>
        <taxon>Glomerellales</taxon>
        <taxon>Plectosphaerellaceae</taxon>
        <taxon>Sodiomyces</taxon>
    </lineage>
</organism>
<gene>
    <name evidence="2" type="ORF">SODALDRAFT_360921</name>
</gene>
<accession>A0A3N2PRV1</accession>
<dbReference type="AlphaFoldDB" id="A0A3N2PRV1"/>
<reference evidence="2 3" key="1">
    <citation type="journal article" date="2018" name="Mol. Ecol.">
        <title>The obligate alkalophilic soda-lake fungus Sodiomyces alkalinus has shifted to a protein diet.</title>
        <authorList>
            <person name="Grum-Grzhimaylo A.A."/>
            <person name="Falkoski D.L."/>
            <person name="van den Heuvel J."/>
            <person name="Valero-Jimenez C.A."/>
            <person name="Min B."/>
            <person name="Choi I.G."/>
            <person name="Lipzen A."/>
            <person name="Daum C.G."/>
            <person name="Aanen D.K."/>
            <person name="Tsang A."/>
            <person name="Henrissat B."/>
            <person name="Bilanenko E.N."/>
            <person name="de Vries R.P."/>
            <person name="van Kan J.A.L."/>
            <person name="Grigoriev I.V."/>
            <person name="Debets A.J.M."/>
        </authorList>
    </citation>
    <scope>NUCLEOTIDE SEQUENCE [LARGE SCALE GENOMIC DNA]</scope>
    <source>
        <strain evidence="2 3">F11</strain>
    </source>
</reference>
<protein>
    <submittedName>
        <fullName evidence="2">Uncharacterized protein</fullName>
    </submittedName>
</protein>
<feature type="compositionally biased region" description="Polar residues" evidence="1">
    <location>
        <begin position="11"/>
        <end position="26"/>
    </location>
</feature>
<evidence type="ECO:0000256" key="1">
    <source>
        <dbReference type="SAM" id="MobiDB-lite"/>
    </source>
</evidence>
<feature type="region of interest" description="Disordered" evidence="1">
    <location>
        <begin position="177"/>
        <end position="225"/>
    </location>
</feature>
<sequence length="225" mass="24886">MSKLDVHSPVVTCSESQAAPSLSATAESCIAEPSGNDSAFISSEGREYSPKKSKFESKPGPKTSTNSRSQANGNTEPSRRKDLSPQQRMTEIKKIQDVRRRRVMSDYTKCMSAVREQLLDALETEFRMKGEQHQSNMDKYLKAVARRKKVEQRLMHKLKILKEASEDFGNQLEATVNGRAAESAQSAQSAEGAAVAEDKGKENEQAPPNHPFASGVQQAEWKQGQ</sequence>
<keyword evidence="3" id="KW-1185">Reference proteome</keyword>
<evidence type="ECO:0000313" key="2">
    <source>
        <dbReference type="EMBL" id="ROT37233.1"/>
    </source>
</evidence>
<evidence type="ECO:0000313" key="3">
    <source>
        <dbReference type="Proteomes" id="UP000272025"/>
    </source>
</evidence>
<name>A0A3N2PRV1_SODAK</name>
<feature type="compositionally biased region" description="Polar residues" evidence="1">
    <location>
        <begin position="62"/>
        <end position="76"/>
    </location>
</feature>
<feature type="compositionally biased region" description="Basic and acidic residues" evidence="1">
    <location>
        <begin position="44"/>
        <end position="59"/>
    </location>
</feature>
<dbReference type="EMBL" id="ML119057">
    <property type="protein sequence ID" value="ROT37233.1"/>
    <property type="molecule type" value="Genomic_DNA"/>
</dbReference>
<feature type="compositionally biased region" description="Low complexity" evidence="1">
    <location>
        <begin position="180"/>
        <end position="195"/>
    </location>
</feature>